<dbReference type="InterPro" id="IPR049481">
    <property type="entry name" value="SMN_G2-BD"/>
</dbReference>
<sequence>MDRKQQDIWDDSQLVKHWDNAFAEYKKYHSIEALENKAKRQKLTVTSKSFDDTSPVKEAKYAEMVDENNASTDKTVIVDPVTTDKLMKDESTPSLEYSAMVGKNNISMSLEGDSSENMSQTMIEAVGEQTLQEVDYNTNIIESEPELDTLPNIEINLVSSGPSSKSIPMMNSLSTTPIETKPAISTSGSLPPLDNLDEPLKNLVMSWYWAGYYHGLHVGKNEKNN</sequence>
<organism evidence="7 8">
    <name type="scientific">Nadsonia fulvescens var. elongata DSM 6958</name>
    <dbReference type="NCBI Taxonomy" id="857566"/>
    <lineage>
        <taxon>Eukaryota</taxon>
        <taxon>Fungi</taxon>
        <taxon>Dikarya</taxon>
        <taxon>Ascomycota</taxon>
        <taxon>Saccharomycotina</taxon>
        <taxon>Dipodascomycetes</taxon>
        <taxon>Dipodascales</taxon>
        <taxon>Dipodascales incertae sedis</taxon>
        <taxon>Nadsonia</taxon>
    </lineage>
</organism>
<evidence type="ECO:0000256" key="1">
    <source>
        <dbReference type="ARBA" id="ARBA00004123"/>
    </source>
</evidence>
<name>A0A1E3PNW6_9ASCO</name>
<comment type="similarity">
    <text evidence="2">Belongs to the SMN family.</text>
</comment>
<evidence type="ECO:0000259" key="6">
    <source>
        <dbReference type="Pfam" id="PF20636"/>
    </source>
</evidence>
<evidence type="ECO:0000313" key="7">
    <source>
        <dbReference type="EMBL" id="ODQ66547.1"/>
    </source>
</evidence>
<keyword evidence="4" id="KW-0508">mRNA splicing</keyword>
<feature type="domain" description="Survival Motor Neuron Gemin2-binding" evidence="6">
    <location>
        <begin position="4"/>
        <end position="29"/>
    </location>
</feature>
<dbReference type="EMBL" id="KV454408">
    <property type="protein sequence ID" value="ODQ66547.1"/>
    <property type="molecule type" value="Genomic_DNA"/>
</dbReference>
<dbReference type="PANTHER" id="PTHR39267">
    <property type="entry name" value="SURVIVAL MOTOR NEURON-LIKE PROTEIN 1"/>
    <property type="match status" value="1"/>
</dbReference>
<reference evidence="7 8" key="1">
    <citation type="journal article" date="2016" name="Proc. Natl. Acad. Sci. U.S.A.">
        <title>Comparative genomics of biotechnologically important yeasts.</title>
        <authorList>
            <person name="Riley R."/>
            <person name="Haridas S."/>
            <person name="Wolfe K.H."/>
            <person name="Lopes M.R."/>
            <person name="Hittinger C.T."/>
            <person name="Goeker M."/>
            <person name="Salamov A.A."/>
            <person name="Wisecaver J.H."/>
            <person name="Long T.M."/>
            <person name="Calvey C.H."/>
            <person name="Aerts A.L."/>
            <person name="Barry K.W."/>
            <person name="Choi C."/>
            <person name="Clum A."/>
            <person name="Coughlan A.Y."/>
            <person name="Deshpande S."/>
            <person name="Douglass A.P."/>
            <person name="Hanson S.J."/>
            <person name="Klenk H.-P."/>
            <person name="LaButti K.M."/>
            <person name="Lapidus A."/>
            <person name="Lindquist E.A."/>
            <person name="Lipzen A.M."/>
            <person name="Meier-Kolthoff J.P."/>
            <person name="Ohm R.A."/>
            <person name="Otillar R.P."/>
            <person name="Pangilinan J.L."/>
            <person name="Peng Y."/>
            <person name="Rokas A."/>
            <person name="Rosa C.A."/>
            <person name="Scheuner C."/>
            <person name="Sibirny A.A."/>
            <person name="Slot J.C."/>
            <person name="Stielow J.B."/>
            <person name="Sun H."/>
            <person name="Kurtzman C.P."/>
            <person name="Blackwell M."/>
            <person name="Grigoriev I.V."/>
            <person name="Jeffries T.W."/>
        </authorList>
    </citation>
    <scope>NUCLEOTIDE SEQUENCE [LARGE SCALE GENOMIC DNA]</scope>
    <source>
        <strain evidence="7 8">DSM 6958</strain>
    </source>
</reference>
<proteinExistence type="inferred from homology"/>
<dbReference type="InterPro" id="IPR047313">
    <property type="entry name" value="SMN_C"/>
</dbReference>
<dbReference type="AlphaFoldDB" id="A0A1E3PNW6"/>
<dbReference type="CDD" id="cd22851">
    <property type="entry name" value="SMN_N"/>
    <property type="match status" value="1"/>
</dbReference>
<dbReference type="GO" id="GO:0005634">
    <property type="term" value="C:nucleus"/>
    <property type="evidence" value="ECO:0007669"/>
    <property type="project" value="UniProtKB-SubCell"/>
</dbReference>
<dbReference type="InterPro" id="IPR040424">
    <property type="entry name" value="Smn1"/>
</dbReference>
<keyword evidence="8" id="KW-1185">Reference proteome</keyword>
<accession>A0A1E3PNW6</accession>
<gene>
    <name evidence="7" type="ORF">NADFUDRAFT_41186</name>
</gene>
<evidence type="ECO:0000256" key="4">
    <source>
        <dbReference type="ARBA" id="ARBA00023187"/>
    </source>
</evidence>
<dbReference type="Pfam" id="PF20636">
    <property type="entry name" value="SMN_G2-BD"/>
    <property type="match status" value="1"/>
</dbReference>
<dbReference type="CDD" id="cd22852">
    <property type="entry name" value="SMN_C"/>
    <property type="match status" value="1"/>
</dbReference>
<evidence type="ECO:0000256" key="2">
    <source>
        <dbReference type="ARBA" id="ARBA00005371"/>
    </source>
</evidence>
<evidence type="ECO:0000313" key="8">
    <source>
        <dbReference type="Proteomes" id="UP000095009"/>
    </source>
</evidence>
<evidence type="ECO:0000256" key="5">
    <source>
        <dbReference type="ARBA" id="ARBA00023242"/>
    </source>
</evidence>
<evidence type="ECO:0000256" key="3">
    <source>
        <dbReference type="ARBA" id="ARBA00022664"/>
    </source>
</evidence>
<comment type="subcellular location">
    <subcellularLocation>
        <location evidence="1">Nucleus</location>
    </subcellularLocation>
</comment>
<keyword evidence="5" id="KW-0539">Nucleus</keyword>
<dbReference type="GO" id="GO:0008380">
    <property type="term" value="P:RNA splicing"/>
    <property type="evidence" value="ECO:0007669"/>
    <property type="project" value="UniProtKB-KW"/>
</dbReference>
<keyword evidence="3" id="KW-0507">mRNA processing</keyword>
<dbReference type="OrthoDB" id="197400at2759"/>
<dbReference type="PANTHER" id="PTHR39267:SF1">
    <property type="entry name" value="SURVIVAL MOTOR NEURON PROTEIN"/>
    <property type="match status" value="1"/>
</dbReference>
<protein>
    <recommendedName>
        <fullName evidence="6">Survival Motor Neuron Gemin2-binding domain-containing protein</fullName>
    </recommendedName>
</protein>
<dbReference type="STRING" id="857566.A0A1E3PNW6"/>
<dbReference type="Proteomes" id="UP000095009">
    <property type="component" value="Unassembled WGS sequence"/>
</dbReference>
<dbReference type="GO" id="GO:0006397">
    <property type="term" value="P:mRNA processing"/>
    <property type="evidence" value="ECO:0007669"/>
    <property type="project" value="UniProtKB-KW"/>
</dbReference>